<dbReference type="InterPro" id="IPR054520">
    <property type="entry name" value="M_Eco57I_C"/>
</dbReference>
<dbReference type="GO" id="GO:0006304">
    <property type="term" value="P:DNA modification"/>
    <property type="evidence" value="ECO:0007669"/>
    <property type="project" value="InterPro"/>
</dbReference>
<reference evidence="9 10" key="1">
    <citation type="submission" date="2016-06" db="EMBL/GenBank/DDBJ databases">
        <authorList>
            <person name="Kjaerup R.B."/>
            <person name="Dalgaard T.S."/>
            <person name="Juul-Madsen H.R."/>
        </authorList>
    </citation>
    <scope>NUCLEOTIDE SEQUENCE [LARGE SCALE GENOMIC DNA]</scope>
    <source>
        <strain evidence="9 10">DSM 43821</strain>
    </source>
</reference>
<protein>
    <recommendedName>
        <fullName evidence="2">site-specific DNA-methyltransferase (adenine-specific)</fullName>
        <ecNumber evidence="2">2.1.1.72</ecNumber>
    </recommendedName>
</protein>
<dbReference type="SUPFAM" id="SSF53335">
    <property type="entry name" value="S-adenosyl-L-methionine-dependent methyltransferases"/>
    <property type="match status" value="1"/>
</dbReference>
<dbReference type="EMBL" id="LT607410">
    <property type="protein sequence ID" value="SCF45296.1"/>
    <property type="molecule type" value="Genomic_DNA"/>
</dbReference>
<dbReference type="Pfam" id="PF07669">
    <property type="entry name" value="Eco57I"/>
    <property type="match status" value="1"/>
</dbReference>
<dbReference type="InterPro" id="IPR050953">
    <property type="entry name" value="N4_N6_ade-DNA_methylase"/>
</dbReference>
<accession>A0A1C5AJM6</accession>
<feature type="domain" description="Type II methyltransferase M.TaqI-like" evidence="7">
    <location>
        <begin position="242"/>
        <end position="320"/>
    </location>
</feature>
<dbReference type="Gene3D" id="3.40.50.150">
    <property type="entry name" value="Vaccinia Virus protein VP39"/>
    <property type="match status" value="1"/>
</dbReference>
<evidence type="ECO:0000256" key="6">
    <source>
        <dbReference type="ARBA" id="ARBA00047942"/>
    </source>
</evidence>
<keyword evidence="3 9" id="KW-0489">Methyltransferase</keyword>
<feature type="domain" description="Type II methyltransferase M.Eco57I C-terminal" evidence="8">
    <location>
        <begin position="401"/>
        <end position="604"/>
    </location>
</feature>
<dbReference type="CDD" id="cd02440">
    <property type="entry name" value="AdoMet_MTases"/>
    <property type="match status" value="1"/>
</dbReference>
<dbReference type="PANTHER" id="PTHR33841:SF5">
    <property type="entry name" value="DNA METHYLASE (MODIFICATION METHYLASE) (METHYLTRANSFERASE)-RELATED"/>
    <property type="match status" value="1"/>
</dbReference>
<gene>
    <name evidence="9" type="ORF">GA0074696_6154</name>
</gene>
<comment type="similarity">
    <text evidence="1">Belongs to the N(4)/N(6)-methyltransferase family.</text>
</comment>
<evidence type="ECO:0000256" key="3">
    <source>
        <dbReference type="ARBA" id="ARBA00022603"/>
    </source>
</evidence>
<dbReference type="PRINTS" id="PR00507">
    <property type="entry name" value="N12N6MTFRASE"/>
</dbReference>
<sequence length="613" mass="67699">MSRLAEGGSAEQSAKVSLQRVTRQFAPRHQINPSESERFIRRLASWCRANRRDPMPKSAVPGPTEKERGLLAALGGVAGALLDTIDEGDTRNLPPTVVAWASSAPRLDTDLLNELRRNLERGLEPLAEVYERLVAAPRRRPLGTFFTPPSISTYMTELVKSRGLRFATVADPGAGVGAFTRSALEAWPNAHVHAIDVNVVTLGLLAATPAISSYVPNRLSLHDQDFLEWLFNGWKGTPGPRLIWGNPPYTRHQGLKPEVKLRARAASGNLAPGGRAGLSTYFLAASLANLAPQDSLCLLLPSNWLEAEYAQSVREYLWRATRRPIELHIFPHGLNLFPVASVAAMVIWVGPETGRESPLLVHRLEGHLSSGFRTVQTEARDRVGIAPKSFLFSRKQSGGCKESGQAVELARLVQIRRGVATGANRFFLLTDDQVRCLPPGTFVPAATRLRDLASDTLDHPTHDALGLKGDRRWLLWLTKEDANDPAVSQLIDLGKFNRVHESYLCSSRDPWYAVERIPAPDLLFGPMAKGRFRIIRNDIGAIPTNTFYGITFRRRPASMDSIEILGNWIRGPLGQRALSELARQHGGGTLKIEPRDLAQLQIPVEVLERLDRA</sequence>
<evidence type="ECO:0000259" key="7">
    <source>
        <dbReference type="Pfam" id="PF07669"/>
    </source>
</evidence>
<evidence type="ECO:0000313" key="9">
    <source>
        <dbReference type="EMBL" id="SCF45296.1"/>
    </source>
</evidence>
<evidence type="ECO:0000259" key="8">
    <source>
        <dbReference type="Pfam" id="PF22837"/>
    </source>
</evidence>
<name>A0A1C5AJM6_9ACTN</name>
<dbReference type="GO" id="GO:0032259">
    <property type="term" value="P:methylation"/>
    <property type="evidence" value="ECO:0007669"/>
    <property type="project" value="UniProtKB-KW"/>
</dbReference>
<dbReference type="InterPro" id="IPR011639">
    <property type="entry name" value="MethylTrfase_TaqI-like_dom"/>
</dbReference>
<organism evidence="9 10">
    <name type="scientific">Micromonospora purpureochromogenes</name>
    <dbReference type="NCBI Taxonomy" id="47872"/>
    <lineage>
        <taxon>Bacteria</taxon>
        <taxon>Bacillati</taxon>
        <taxon>Actinomycetota</taxon>
        <taxon>Actinomycetes</taxon>
        <taxon>Micromonosporales</taxon>
        <taxon>Micromonosporaceae</taxon>
        <taxon>Micromonospora</taxon>
    </lineage>
</organism>
<dbReference type="GO" id="GO:0009007">
    <property type="term" value="F:site-specific DNA-methyltransferase (adenine-specific) activity"/>
    <property type="evidence" value="ECO:0007669"/>
    <property type="project" value="UniProtKB-EC"/>
</dbReference>
<evidence type="ECO:0000256" key="2">
    <source>
        <dbReference type="ARBA" id="ARBA00011900"/>
    </source>
</evidence>
<dbReference type="AlphaFoldDB" id="A0A1C5AJM6"/>
<dbReference type="PANTHER" id="PTHR33841">
    <property type="entry name" value="DNA METHYLTRANSFERASE YEEA-RELATED"/>
    <property type="match status" value="1"/>
</dbReference>
<dbReference type="InterPro" id="IPR029063">
    <property type="entry name" value="SAM-dependent_MTases_sf"/>
</dbReference>
<dbReference type="Pfam" id="PF22837">
    <property type="entry name" value="M_Eco57I_C"/>
    <property type="match status" value="1"/>
</dbReference>
<dbReference type="REBASE" id="157902">
    <property type="entry name" value="M.Mpu43821ORF6154P"/>
</dbReference>
<evidence type="ECO:0000313" key="10">
    <source>
        <dbReference type="Proteomes" id="UP000198228"/>
    </source>
</evidence>
<evidence type="ECO:0000256" key="4">
    <source>
        <dbReference type="ARBA" id="ARBA00022679"/>
    </source>
</evidence>
<evidence type="ECO:0000256" key="5">
    <source>
        <dbReference type="ARBA" id="ARBA00022691"/>
    </source>
</evidence>
<evidence type="ECO:0000256" key="1">
    <source>
        <dbReference type="ARBA" id="ARBA00006594"/>
    </source>
</evidence>
<comment type="catalytic activity">
    <reaction evidence="6">
        <text>a 2'-deoxyadenosine in DNA + S-adenosyl-L-methionine = an N(6)-methyl-2'-deoxyadenosine in DNA + S-adenosyl-L-homocysteine + H(+)</text>
        <dbReference type="Rhea" id="RHEA:15197"/>
        <dbReference type="Rhea" id="RHEA-COMP:12418"/>
        <dbReference type="Rhea" id="RHEA-COMP:12419"/>
        <dbReference type="ChEBI" id="CHEBI:15378"/>
        <dbReference type="ChEBI" id="CHEBI:57856"/>
        <dbReference type="ChEBI" id="CHEBI:59789"/>
        <dbReference type="ChEBI" id="CHEBI:90615"/>
        <dbReference type="ChEBI" id="CHEBI:90616"/>
        <dbReference type="EC" id="2.1.1.72"/>
    </reaction>
</comment>
<proteinExistence type="inferred from homology"/>
<dbReference type="EC" id="2.1.1.72" evidence="2"/>
<keyword evidence="5" id="KW-0949">S-adenosyl-L-methionine</keyword>
<dbReference type="Proteomes" id="UP000198228">
    <property type="component" value="Chromosome I"/>
</dbReference>
<keyword evidence="4 9" id="KW-0808">Transferase</keyword>